<comment type="caution">
    <text evidence="2">The sequence shown here is derived from an EMBL/GenBank/DDBJ whole genome shotgun (WGS) entry which is preliminary data.</text>
</comment>
<protein>
    <submittedName>
        <fullName evidence="2">MBL fold metallo-hydrolase</fullName>
    </submittedName>
</protein>
<dbReference type="GO" id="GO:0016787">
    <property type="term" value="F:hydrolase activity"/>
    <property type="evidence" value="ECO:0007669"/>
    <property type="project" value="UniProtKB-KW"/>
</dbReference>
<evidence type="ECO:0000313" key="2">
    <source>
        <dbReference type="EMBL" id="MSU07746.1"/>
    </source>
</evidence>
<dbReference type="InterPro" id="IPR036866">
    <property type="entry name" value="RibonucZ/Hydroxyglut_hydro"/>
</dbReference>
<keyword evidence="3" id="KW-1185">Reference proteome</keyword>
<reference evidence="2 3" key="1">
    <citation type="submission" date="2019-08" db="EMBL/GenBank/DDBJ databases">
        <title>In-depth cultivation of the pig gut microbiome towards novel bacterial diversity and tailored functional studies.</title>
        <authorList>
            <person name="Wylensek D."/>
            <person name="Hitch T.C.A."/>
            <person name="Clavel T."/>
        </authorList>
    </citation>
    <scope>NUCLEOTIDE SEQUENCE [LARGE SCALE GENOMIC DNA]</scope>
    <source>
        <strain evidence="2 3">WCA-693-APC-5D-A</strain>
    </source>
</reference>
<dbReference type="InterPro" id="IPR001279">
    <property type="entry name" value="Metallo-B-lactamas"/>
</dbReference>
<organism evidence="2 3">
    <name type="scientific">Anaerovibrio slackiae</name>
    <dbReference type="NCBI Taxonomy" id="2652309"/>
    <lineage>
        <taxon>Bacteria</taxon>
        <taxon>Bacillati</taxon>
        <taxon>Bacillota</taxon>
        <taxon>Negativicutes</taxon>
        <taxon>Selenomonadales</taxon>
        <taxon>Selenomonadaceae</taxon>
        <taxon>Anaerovibrio</taxon>
    </lineage>
</organism>
<name>A0A6I2UG46_9FIRM</name>
<dbReference type="SMART" id="SM00849">
    <property type="entry name" value="Lactamase_B"/>
    <property type="match status" value="1"/>
</dbReference>
<gene>
    <name evidence="2" type="ORF">FYJ84_01915</name>
</gene>
<dbReference type="GeneID" id="96777663"/>
<dbReference type="SUPFAM" id="SSF56281">
    <property type="entry name" value="Metallo-hydrolase/oxidoreductase"/>
    <property type="match status" value="1"/>
</dbReference>
<dbReference type="RefSeq" id="WP_154405606.1">
    <property type="nucleotide sequence ID" value="NZ_JAQXJM010000049.1"/>
</dbReference>
<dbReference type="PANTHER" id="PTHR47619:SF1">
    <property type="entry name" value="EXODEOXYRIBONUCLEASE WALJ"/>
    <property type="match status" value="1"/>
</dbReference>
<sequence length="253" mass="28088">MQVAVLASGSKGNATFIELDGKKLLIDAGISARRIRQELEGIGQRVEELDGVFITHEHGDHISGLVTLTKKYGVQVYSRPETFRAMSCYRELPIECINPIIDRVRLDRVTVRAFDIPHDAANPVGYVVQGSSRCVVATDMGFVDSSLQEMLEGARVMVLETNHDVEMLKNGSYPYSLKKRILGARGHLSNRDAALAVAGLRQRPRKLLLAHLSESNNRPELARETVQAVFSQQGINDVELYLTDQNQCTCVQL</sequence>
<proteinExistence type="predicted"/>
<dbReference type="EMBL" id="VUNR01000003">
    <property type="protein sequence ID" value="MSU07746.1"/>
    <property type="molecule type" value="Genomic_DNA"/>
</dbReference>
<keyword evidence="2" id="KW-0378">Hydrolase</keyword>
<dbReference type="AlphaFoldDB" id="A0A6I2UG46"/>
<dbReference type="Gene3D" id="3.60.15.10">
    <property type="entry name" value="Ribonuclease Z/Hydroxyacylglutathione hydrolase-like"/>
    <property type="match status" value="1"/>
</dbReference>
<evidence type="ECO:0000313" key="3">
    <source>
        <dbReference type="Proteomes" id="UP000433181"/>
    </source>
</evidence>
<evidence type="ECO:0000259" key="1">
    <source>
        <dbReference type="SMART" id="SM00849"/>
    </source>
</evidence>
<accession>A0A6I2UG46</accession>
<dbReference type="PANTHER" id="PTHR47619">
    <property type="entry name" value="METALLO-HYDROLASE YYCJ-RELATED"/>
    <property type="match status" value="1"/>
</dbReference>
<dbReference type="Pfam" id="PF12706">
    <property type="entry name" value="Lactamase_B_2"/>
    <property type="match status" value="1"/>
</dbReference>
<dbReference type="Proteomes" id="UP000433181">
    <property type="component" value="Unassembled WGS sequence"/>
</dbReference>
<dbReference type="InterPro" id="IPR052533">
    <property type="entry name" value="WalJ/YycJ-like"/>
</dbReference>
<feature type="domain" description="Metallo-beta-lactamase" evidence="1">
    <location>
        <begin position="11"/>
        <end position="187"/>
    </location>
</feature>